<keyword evidence="4" id="KW-1185">Reference proteome</keyword>
<name>A0A0H1BA42_9EURO</name>
<dbReference type="AlphaFoldDB" id="A0A0H1BA42"/>
<dbReference type="OrthoDB" id="4187412at2759"/>
<keyword evidence="2" id="KW-1133">Transmembrane helix</keyword>
<organism evidence="3 4">
    <name type="scientific">Blastomyces silverae</name>
    <dbReference type="NCBI Taxonomy" id="2060906"/>
    <lineage>
        <taxon>Eukaryota</taxon>
        <taxon>Fungi</taxon>
        <taxon>Dikarya</taxon>
        <taxon>Ascomycota</taxon>
        <taxon>Pezizomycotina</taxon>
        <taxon>Eurotiomycetes</taxon>
        <taxon>Eurotiomycetidae</taxon>
        <taxon>Onygenales</taxon>
        <taxon>Ajellomycetaceae</taxon>
        <taxon>Blastomyces</taxon>
    </lineage>
</organism>
<feature type="transmembrane region" description="Helical" evidence="2">
    <location>
        <begin position="114"/>
        <end position="137"/>
    </location>
</feature>
<dbReference type="Proteomes" id="UP000053573">
    <property type="component" value="Unassembled WGS sequence"/>
</dbReference>
<evidence type="ECO:0000313" key="4">
    <source>
        <dbReference type="Proteomes" id="UP000053573"/>
    </source>
</evidence>
<evidence type="ECO:0000256" key="2">
    <source>
        <dbReference type="SAM" id="Phobius"/>
    </source>
</evidence>
<keyword evidence="2" id="KW-0472">Membrane</keyword>
<protein>
    <recommendedName>
        <fullName evidence="5">MARVEL domain-containing protein</fullName>
    </recommendedName>
</protein>
<proteinExistence type="predicted"/>
<feature type="transmembrane region" description="Helical" evidence="2">
    <location>
        <begin position="157"/>
        <end position="183"/>
    </location>
</feature>
<feature type="compositionally biased region" description="Polar residues" evidence="1">
    <location>
        <begin position="1"/>
        <end position="10"/>
    </location>
</feature>
<reference evidence="4" key="1">
    <citation type="journal article" date="2015" name="PLoS Genet.">
        <title>The dynamic genome and transcriptome of the human fungal pathogen Blastomyces and close relative Emmonsia.</title>
        <authorList>
            <person name="Munoz J.F."/>
            <person name="Gauthier G.M."/>
            <person name="Desjardins C.A."/>
            <person name="Gallo J.E."/>
            <person name="Holder J."/>
            <person name="Sullivan T.D."/>
            <person name="Marty A.J."/>
            <person name="Carmen J.C."/>
            <person name="Chen Z."/>
            <person name="Ding L."/>
            <person name="Gujja S."/>
            <person name="Magrini V."/>
            <person name="Misas E."/>
            <person name="Mitreva M."/>
            <person name="Priest M."/>
            <person name="Saif S."/>
            <person name="Whiston E.A."/>
            <person name="Young S."/>
            <person name="Zeng Q."/>
            <person name="Goldman W.E."/>
            <person name="Mardis E.R."/>
            <person name="Taylor J.W."/>
            <person name="McEwen J.G."/>
            <person name="Clay O.K."/>
            <person name="Klein B.S."/>
            <person name="Cuomo C.A."/>
        </authorList>
    </citation>
    <scope>NUCLEOTIDE SEQUENCE [LARGE SCALE GENOMIC DNA]</scope>
    <source>
        <strain evidence="4">UAMH 139</strain>
    </source>
</reference>
<evidence type="ECO:0000256" key="1">
    <source>
        <dbReference type="SAM" id="MobiDB-lite"/>
    </source>
</evidence>
<gene>
    <name evidence="3" type="ORF">EMPG_10458</name>
</gene>
<keyword evidence="2" id="KW-0812">Transmembrane</keyword>
<sequence>MEHNSENTPLLTGADAESPPDANEQTSIPVMRNSTAEASCMTFALTWLSLALSVLAFAFTFTVLLGIQFFWRDSRIDWIVRESCAWMMILGMCTALISFLNLGFLYLRRRAMPLVLNLVIDVIVVFYSFGCTIPGLIENYSWCEWDCDGSNTRVIQIVAGIGLSFGLGLGITHLVLFLMRCTLAIRWLIERRRNGSTPSFRIPTGQFTVEITFKLLRHDNADVLESTNRETRGESITAEANRELV</sequence>
<dbReference type="EMBL" id="LDEV01003291">
    <property type="protein sequence ID" value="KLJ06121.1"/>
    <property type="molecule type" value="Genomic_DNA"/>
</dbReference>
<evidence type="ECO:0008006" key="5">
    <source>
        <dbReference type="Google" id="ProtNLM"/>
    </source>
</evidence>
<feature type="transmembrane region" description="Helical" evidence="2">
    <location>
        <begin position="41"/>
        <end position="65"/>
    </location>
</feature>
<feature type="region of interest" description="Disordered" evidence="1">
    <location>
        <begin position="1"/>
        <end position="28"/>
    </location>
</feature>
<accession>A0A0H1BA42</accession>
<comment type="caution">
    <text evidence="3">The sequence shown here is derived from an EMBL/GenBank/DDBJ whole genome shotgun (WGS) entry which is preliminary data.</text>
</comment>
<evidence type="ECO:0000313" key="3">
    <source>
        <dbReference type="EMBL" id="KLJ06121.1"/>
    </source>
</evidence>
<feature type="transmembrane region" description="Helical" evidence="2">
    <location>
        <begin position="85"/>
        <end position="107"/>
    </location>
</feature>